<evidence type="ECO:0008006" key="8">
    <source>
        <dbReference type="Google" id="ProtNLM"/>
    </source>
</evidence>
<keyword evidence="3" id="KW-0677">Repeat</keyword>
<feature type="region of interest" description="Disordered" evidence="6">
    <location>
        <begin position="267"/>
        <end position="298"/>
    </location>
</feature>
<comment type="subcellular location">
    <subcellularLocation>
        <location evidence="1">Cytoplasm</location>
        <location evidence="1">Cytoskeleton</location>
        <location evidence="1">Cilium axoneme</location>
    </subcellularLocation>
</comment>
<dbReference type="PROSITE" id="PS51450">
    <property type="entry name" value="LRR"/>
    <property type="match status" value="4"/>
</dbReference>
<evidence type="ECO:0000256" key="4">
    <source>
        <dbReference type="ARBA" id="ARBA00023069"/>
    </source>
</evidence>
<proteinExistence type="predicted"/>
<dbReference type="Gene3D" id="3.80.10.10">
    <property type="entry name" value="Ribonuclease Inhibitor"/>
    <property type="match status" value="2"/>
</dbReference>
<evidence type="ECO:0000256" key="6">
    <source>
        <dbReference type="SAM" id="MobiDB-lite"/>
    </source>
</evidence>
<gene>
    <name evidence="7" type="ORF">g.29054</name>
</gene>
<dbReference type="InterPro" id="IPR032675">
    <property type="entry name" value="LRR_dom_sf"/>
</dbReference>
<dbReference type="SUPFAM" id="SSF52075">
    <property type="entry name" value="Outer arm dynein light chain 1"/>
    <property type="match status" value="1"/>
</dbReference>
<sequence length="332" mass="36141">MQMTAASLRDICRRHDLFVTPELNDTLYLGSSGIFKLACLEPYVNLKTIFADNNSLESLEGLPPLPHLTCLYLHQNSLRSLADFPALPSLRVLSLCCNHLTSLSGLEGSNARLETLTLSGNHLAGDLDALTTFPGLTTLDLSSNRLDDMDHLLCILRQLPLLRALYLSGNPCVTKAAAYRKRVVGNLPHLAYLDKRPIMPLERATAEAWVEGGEAAASQARGAHLEQTRLARAARQRSLRQQHAQVQPLSLDSDAMISRDAMEACHATGVNRSSSSSSDVEYDETQASTEPEADSPVPHTMMAHPCCHEQEMSPGLTSAITASQGMETAILM</sequence>
<dbReference type="SMART" id="SM00369">
    <property type="entry name" value="LRR_TYP"/>
    <property type="match status" value="3"/>
</dbReference>
<reference evidence="7" key="1">
    <citation type="submission" date="2015-08" db="EMBL/GenBank/DDBJ databases">
        <authorList>
            <person name="Babu N.S."/>
            <person name="Beckwith C.J."/>
            <person name="Beseler K.G."/>
            <person name="Brison A."/>
            <person name="Carone J.V."/>
            <person name="Caskin T.P."/>
            <person name="Diamond M."/>
            <person name="Durham M.E."/>
            <person name="Foxe J.M."/>
            <person name="Go M."/>
            <person name="Henderson B.A."/>
            <person name="Jones I.B."/>
            <person name="McGettigan J.A."/>
            <person name="Micheletti S.J."/>
            <person name="Nasrallah M.E."/>
            <person name="Ortiz D."/>
            <person name="Piller C.R."/>
            <person name="Privatt S.R."/>
            <person name="Schneider S.L."/>
            <person name="Sharp S."/>
            <person name="Smith T.C."/>
            <person name="Stanton J.D."/>
            <person name="Ullery H.E."/>
            <person name="Wilson R.J."/>
            <person name="Serrano M.G."/>
            <person name="Buck G."/>
            <person name="Lee V."/>
            <person name="Wang Y."/>
            <person name="Carvalho R."/>
            <person name="Voegtly L."/>
            <person name="Shi R."/>
            <person name="Duckworth R."/>
            <person name="Johnson A."/>
            <person name="Loviza R."/>
            <person name="Walstead R."/>
            <person name="Shah Z."/>
            <person name="Kiflezghi M."/>
            <person name="Wade K."/>
            <person name="Ball S.L."/>
            <person name="Bradley K.W."/>
            <person name="Asai D.J."/>
            <person name="Bowman C.A."/>
            <person name="Russell D.A."/>
            <person name="Pope W.H."/>
            <person name="Jacobs-Sera D."/>
            <person name="Hendrix R.W."/>
            <person name="Hatfull G.F."/>
        </authorList>
    </citation>
    <scope>NUCLEOTIDE SEQUENCE</scope>
</reference>
<evidence type="ECO:0000313" key="7">
    <source>
        <dbReference type="EMBL" id="JAT70634.1"/>
    </source>
</evidence>
<protein>
    <recommendedName>
        <fullName evidence="8">Dynein assembly factor 1, axonemal</fullName>
    </recommendedName>
</protein>
<evidence type="ECO:0000256" key="3">
    <source>
        <dbReference type="ARBA" id="ARBA00022737"/>
    </source>
</evidence>
<dbReference type="Pfam" id="PF12799">
    <property type="entry name" value="LRR_4"/>
    <property type="match status" value="2"/>
</dbReference>
<dbReference type="AlphaFoldDB" id="A0A1D1ZUJ8"/>
<dbReference type="InterPro" id="IPR050576">
    <property type="entry name" value="Cilia_flagella_integrity"/>
</dbReference>
<dbReference type="PANTHER" id="PTHR45973:SF9">
    <property type="entry name" value="LEUCINE-RICH REPEAT-CONTAINING PROTEIN 46"/>
    <property type="match status" value="1"/>
</dbReference>
<name>A0A1D1ZUJ8_AUXPR</name>
<keyword evidence="4" id="KW-0969">Cilium</keyword>
<dbReference type="InterPro" id="IPR025875">
    <property type="entry name" value="Leu-rich_rpt_4"/>
</dbReference>
<dbReference type="InterPro" id="IPR001611">
    <property type="entry name" value="Leu-rich_rpt"/>
</dbReference>
<keyword evidence="5" id="KW-0966">Cell projection</keyword>
<organism evidence="7">
    <name type="scientific">Auxenochlorella protothecoides</name>
    <name type="common">Green microalga</name>
    <name type="synonym">Chlorella protothecoides</name>
    <dbReference type="NCBI Taxonomy" id="3075"/>
    <lineage>
        <taxon>Eukaryota</taxon>
        <taxon>Viridiplantae</taxon>
        <taxon>Chlorophyta</taxon>
        <taxon>core chlorophytes</taxon>
        <taxon>Trebouxiophyceae</taxon>
        <taxon>Chlorellales</taxon>
        <taxon>Chlorellaceae</taxon>
        <taxon>Auxenochlorella</taxon>
    </lineage>
</organism>
<dbReference type="InterPro" id="IPR003591">
    <property type="entry name" value="Leu-rich_rpt_typical-subtyp"/>
</dbReference>
<keyword evidence="2" id="KW-0433">Leucine-rich repeat</keyword>
<evidence type="ECO:0000256" key="5">
    <source>
        <dbReference type="ARBA" id="ARBA00023273"/>
    </source>
</evidence>
<dbReference type="EMBL" id="GDKF01007988">
    <property type="protein sequence ID" value="JAT70634.1"/>
    <property type="molecule type" value="Transcribed_RNA"/>
</dbReference>
<dbReference type="GO" id="GO:0005930">
    <property type="term" value="C:axoneme"/>
    <property type="evidence" value="ECO:0007669"/>
    <property type="project" value="UniProtKB-SubCell"/>
</dbReference>
<evidence type="ECO:0000256" key="2">
    <source>
        <dbReference type="ARBA" id="ARBA00022614"/>
    </source>
</evidence>
<dbReference type="PANTHER" id="PTHR45973">
    <property type="entry name" value="PROTEIN PHOSPHATASE 1 REGULATORY SUBUNIT SDS22-RELATED"/>
    <property type="match status" value="1"/>
</dbReference>
<accession>A0A1D1ZUJ8</accession>
<evidence type="ECO:0000256" key="1">
    <source>
        <dbReference type="ARBA" id="ARBA00004430"/>
    </source>
</evidence>